<dbReference type="AlphaFoldDB" id="A0AAV4D1C1"/>
<evidence type="ECO:0000256" key="1">
    <source>
        <dbReference type="ARBA" id="ARBA00008418"/>
    </source>
</evidence>
<dbReference type="GO" id="GO:0051015">
    <property type="term" value="F:actin filament binding"/>
    <property type="evidence" value="ECO:0007669"/>
    <property type="project" value="InterPro"/>
</dbReference>
<dbReference type="PRINTS" id="PR00597">
    <property type="entry name" value="GELSOLIN"/>
</dbReference>
<reference evidence="5 6" key="1">
    <citation type="journal article" date="2021" name="Elife">
        <title>Chloroplast acquisition without the gene transfer in kleptoplastic sea slugs, Plakobranchus ocellatus.</title>
        <authorList>
            <person name="Maeda T."/>
            <person name="Takahashi S."/>
            <person name="Yoshida T."/>
            <person name="Shimamura S."/>
            <person name="Takaki Y."/>
            <person name="Nagai Y."/>
            <person name="Toyoda A."/>
            <person name="Suzuki Y."/>
            <person name="Arimoto A."/>
            <person name="Ishii H."/>
            <person name="Satoh N."/>
            <person name="Nishiyama T."/>
            <person name="Hasebe M."/>
            <person name="Maruyama T."/>
            <person name="Minagawa J."/>
            <person name="Obokata J."/>
            <person name="Shigenobu S."/>
        </authorList>
    </citation>
    <scope>NUCLEOTIDE SEQUENCE [LARGE SCALE GENOMIC DNA]</scope>
</reference>
<keyword evidence="2" id="KW-0677">Repeat</keyword>
<dbReference type="PANTHER" id="PTHR11977">
    <property type="entry name" value="VILLIN"/>
    <property type="match status" value="1"/>
</dbReference>
<dbReference type="PROSITE" id="PS51089">
    <property type="entry name" value="HP"/>
    <property type="match status" value="1"/>
</dbReference>
<organism evidence="5 6">
    <name type="scientific">Plakobranchus ocellatus</name>
    <dbReference type="NCBI Taxonomy" id="259542"/>
    <lineage>
        <taxon>Eukaryota</taxon>
        <taxon>Metazoa</taxon>
        <taxon>Spiralia</taxon>
        <taxon>Lophotrochozoa</taxon>
        <taxon>Mollusca</taxon>
        <taxon>Gastropoda</taxon>
        <taxon>Heterobranchia</taxon>
        <taxon>Euthyneura</taxon>
        <taxon>Panpulmonata</taxon>
        <taxon>Sacoglossa</taxon>
        <taxon>Placobranchoidea</taxon>
        <taxon>Plakobranchidae</taxon>
        <taxon>Plakobranchus</taxon>
    </lineage>
</organism>
<dbReference type="Gene3D" id="3.40.20.10">
    <property type="entry name" value="Severin"/>
    <property type="match status" value="6"/>
</dbReference>
<dbReference type="SUPFAM" id="SSF55753">
    <property type="entry name" value="Actin depolymerizing proteins"/>
    <property type="match status" value="6"/>
</dbReference>
<feature type="compositionally biased region" description="Polar residues" evidence="3">
    <location>
        <begin position="73"/>
        <end position="84"/>
    </location>
</feature>
<evidence type="ECO:0000313" key="6">
    <source>
        <dbReference type="Proteomes" id="UP000735302"/>
    </source>
</evidence>
<accession>A0AAV4D1C1</accession>
<feature type="compositionally biased region" description="Low complexity" evidence="3">
    <location>
        <begin position="85"/>
        <end position="103"/>
    </location>
</feature>
<evidence type="ECO:0000259" key="4">
    <source>
        <dbReference type="PROSITE" id="PS51089"/>
    </source>
</evidence>
<feature type="domain" description="HP" evidence="4">
    <location>
        <begin position="957"/>
        <end position="1021"/>
    </location>
</feature>
<comment type="caution">
    <text evidence="5">The sequence shown here is derived from an EMBL/GenBank/DDBJ whole genome shotgun (WGS) entry which is preliminary data.</text>
</comment>
<dbReference type="Proteomes" id="UP000735302">
    <property type="component" value="Unassembled WGS sequence"/>
</dbReference>
<dbReference type="GO" id="GO:0007010">
    <property type="term" value="P:cytoskeleton organization"/>
    <property type="evidence" value="ECO:0007669"/>
    <property type="project" value="InterPro"/>
</dbReference>
<keyword evidence="6" id="KW-1185">Reference proteome</keyword>
<proteinExistence type="inferred from homology"/>
<evidence type="ECO:0000256" key="3">
    <source>
        <dbReference type="SAM" id="MobiDB-lite"/>
    </source>
</evidence>
<name>A0AAV4D1C1_9GAST</name>
<dbReference type="InterPro" id="IPR007123">
    <property type="entry name" value="Gelsolin-like_dom"/>
</dbReference>
<dbReference type="InterPro" id="IPR007122">
    <property type="entry name" value="Villin/Gelsolin"/>
</dbReference>
<dbReference type="Pfam" id="PF00626">
    <property type="entry name" value="Gelsolin"/>
    <property type="match status" value="1"/>
</dbReference>
<dbReference type="InterPro" id="IPR029006">
    <property type="entry name" value="ADF-H/Gelsolin-like_dom_sf"/>
</dbReference>
<protein>
    <submittedName>
        <fullName evidence="5">Villin-1</fullName>
    </submittedName>
</protein>
<evidence type="ECO:0000313" key="5">
    <source>
        <dbReference type="EMBL" id="GFO37838.1"/>
    </source>
</evidence>
<dbReference type="InterPro" id="IPR036886">
    <property type="entry name" value="Villin_headpiece_dom_sf"/>
</dbReference>
<dbReference type="InterPro" id="IPR003128">
    <property type="entry name" value="Villin_headpiece"/>
</dbReference>
<dbReference type="SMART" id="SM00153">
    <property type="entry name" value="VHP"/>
    <property type="match status" value="1"/>
</dbReference>
<dbReference type="SMART" id="SM00262">
    <property type="entry name" value="GEL"/>
    <property type="match status" value="5"/>
</dbReference>
<dbReference type="PANTHER" id="PTHR11977:SF51">
    <property type="entry name" value="PROTEIN FLIGHTLESS-1 HOMOLOG"/>
    <property type="match status" value="1"/>
</dbReference>
<sequence>MKEKSAIDDSLSGKEPYYDPPGTYYGFTLTSQLGGLKPCRNSIRSLHCSRLEMPCANRNTATIAGSVRESLVNTSRPTSAQSRGTITKSRATSARSTAISTRSDFTSEPSRFTSSKSCVSSVPKSSTTVASSTLCTSALYRPMSSAVMTSSAISGGRKSLFSRKSSQNRVSSRGLTTLRTNGSYTDIGVFHIGLSAWLLEKGSLVPVKDADIGFFHQGDCYIVLQNDGSNTTYLHLWQGSLSSQHEKEKARVHLQNIDKAIEGASFLSVEQENHETSTFLSHFESGIVVIEGKHRQPINRTSKYVKRLYTVEGLKYPKTICIDCVTSAVRDDRVLLLDGYPRMYLWMGRRTDCVLRVKAIHLAKKMRTWQRNGKGHIVVIDATDEHLTEAFLRKLHDDKAVLRGEEENENTNITVQGRHLYRLSGDRVLYDMPLVAKQPLQQKYLTSSDCYLLDSGPSLPVQAWVGNDSDSDALFNALYRAETFAQHKNYPNTAGVCRLLEGEEPNEFKTAFSGWRDRAVKERQLARSYSVANVGRALYSGTDRRTVAKLTEVWSDDLFLSGQGTNQLWRVDSETLIPLAPEDLGVFFNRSCYIILHRTETTPDGKGGSRILYYWVGGKCSEEEELQAHKSACSIDATLGYTCSVGGKCSEEEELQAHKSACSIDATLGHTCSVLRVLDSKEPRHFFVVLQGSMIVYDSDQHCPQEDATPTKPLLRSTCVNMFCVREMGQECMRVEQVPPLTSYLNSSAAYLLVSETLMVWYGKNARGNDREYAKNMLTYFCPEKPREYSIINEGKENNAFWLSVEDNGDYPREFCKQKLHRRVPALTKCKVSFGKWSFQDIPNFSQEDLSETSLYVLDSHDQIQIWCGSCVFDKEFMVLSKLLKAYLDQDPCERCREDVSIWTINQNHEPSIFTRHFRTWDPDGYGGQLAYDAARKRLRQENALIDIDCQMIDTSYVEAVKVPYRNLVKEEDLPADIDLHHKENHLSDADFTRVMRQSRAQLYRLPLWKQTQILSSAKLIYNYKCHKLNKRNLTTLADLS</sequence>
<dbReference type="Gene3D" id="1.10.950.10">
    <property type="entry name" value="Villin headpiece domain"/>
    <property type="match status" value="1"/>
</dbReference>
<comment type="similarity">
    <text evidence="1">Belongs to the villin/gelsolin family.</text>
</comment>
<evidence type="ECO:0000256" key="2">
    <source>
        <dbReference type="ARBA" id="ARBA00022737"/>
    </source>
</evidence>
<dbReference type="EMBL" id="BLXT01007308">
    <property type="protein sequence ID" value="GFO37838.1"/>
    <property type="molecule type" value="Genomic_DNA"/>
</dbReference>
<gene>
    <name evidence="5" type="ORF">PoB_006434300</name>
</gene>
<feature type="region of interest" description="Disordered" evidence="3">
    <location>
        <begin position="73"/>
        <end position="106"/>
    </location>
</feature>
<dbReference type="Pfam" id="PF02209">
    <property type="entry name" value="VHP"/>
    <property type="match status" value="1"/>
</dbReference>
<dbReference type="SUPFAM" id="SSF47050">
    <property type="entry name" value="VHP, Villin headpiece domain"/>
    <property type="match status" value="1"/>
</dbReference>